<feature type="compositionally biased region" description="Low complexity" evidence="1">
    <location>
        <begin position="29"/>
        <end position="47"/>
    </location>
</feature>
<dbReference type="Gene3D" id="3.40.50.1110">
    <property type="entry name" value="SGNH hydrolase"/>
    <property type="match status" value="1"/>
</dbReference>
<reference evidence="4" key="1">
    <citation type="journal article" date="2021" name="PeerJ">
        <title>Extensive microbial diversity within the chicken gut microbiome revealed by metagenomics and culture.</title>
        <authorList>
            <person name="Gilroy R."/>
            <person name="Ravi A."/>
            <person name="Getino M."/>
            <person name="Pursley I."/>
            <person name="Horton D.L."/>
            <person name="Alikhan N.F."/>
            <person name="Baker D."/>
            <person name="Gharbi K."/>
            <person name="Hall N."/>
            <person name="Watson M."/>
            <person name="Adriaenssens E.M."/>
            <person name="Foster-Nyarko E."/>
            <person name="Jarju S."/>
            <person name="Secka A."/>
            <person name="Antonio M."/>
            <person name="Oren A."/>
            <person name="Chaudhuri R.R."/>
            <person name="La Ragione R."/>
            <person name="Hildebrand F."/>
            <person name="Pallen M.J."/>
        </authorList>
    </citation>
    <scope>NUCLEOTIDE SEQUENCE</scope>
    <source>
        <strain evidence="4">742</strain>
    </source>
</reference>
<feature type="chain" id="PRO_5038384877" evidence="2">
    <location>
        <begin position="25"/>
        <end position="331"/>
    </location>
</feature>
<comment type="caution">
    <text evidence="4">The sequence shown here is derived from an EMBL/GenBank/DDBJ whole genome shotgun (WGS) entry which is preliminary data.</text>
</comment>
<dbReference type="InterPro" id="IPR013830">
    <property type="entry name" value="SGNH_hydro"/>
</dbReference>
<dbReference type="Pfam" id="PF13472">
    <property type="entry name" value="Lipase_GDSL_2"/>
    <property type="match status" value="1"/>
</dbReference>
<organism evidence="4 5">
    <name type="scientific">Candidatus Faecalibacterium intestinavium</name>
    <dbReference type="NCBI Taxonomy" id="2838580"/>
    <lineage>
        <taxon>Bacteria</taxon>
        <taxon>Bacillati</taxon>
        <taxon>Bacillota</taxon>
        <taxon>Clostridia</taxon>
        <taxon>Eubacteriales</taxon>
        <taxon>Oscillospiraceae</taxon>
        <taxon>Faecalibacterium</taxon>
    </lineage>
</organism>
<dbReference type="AlphaFoldDB" id="A0A9E2NRS5"/>
<dbReference type="InterPro" id="IPR036514">
    <property type="entry name" value="SGNH_hydro_sf"/>
</dbReference>
<protein>
    <submittedName>
        <fullName evidence="4">Lipase</fullName>
    </submittedName>
</protein>
<gene>
    <name evidence="4" type="ORF">H9864_02580</name>
</gene>
<reference evidence="4" key="2">
    <citation type="submission" date="2021-04" db="EMBL/GenBank/DDBJ databases">
        <authorList>
            <person name="Gilroy R."/>
        </authorList>
    </citation>
    <scope>NUCLEOTIDE SEQUENCE</scope>
    <source>
        <strain evidence="4">742</strain>
    </source>
</reference>
<feature type="region of interest" description="Disordered" evidence="1">
    <location>
        <begin position="29"/>
        <end position="48"/>
    </location>
</feature>
<name>A0A9E2NRS5_9FIRM</name>
<evidence type="ECO:0000313" key="4">
    <source>
        <dbReference type="EMBL" id="MBU3819249.1"/>
    </source>
</evidence>
<keyword evidence="2" id="KW-0732">Signal</keyword>
<feature type="signal peptide" evidence="2">
    <location>
        <begin position="1"/>
        <end position="24"/>
    </location>
</feature>
<dbReference type="Proteomes" id="UP000824178">
    <property type="component" value="Unassembled WGS sequence"/>
</dbReference>
<feature type="domain" description="SGNH hydrolase-type esterase" evidence="3">
    <location>
        <begin position="58"/>
        <end position="319"/>
    </location>
</feature>
<evidence type="ECO:0000313" key="5">
    <source>
        <dbReference type="Proteomes" id="UP000824178"/>
    </source>
</evidence>
<dbReference type="SUPFAM" id="SSF52266">
    <property type="entry name" value="SGNH hydrolase"/>
    <property type="match status" value="1"/>
</dbReference>
<dbReference type="PROSITE" id="PS51257">
    <property type="entry name" value="PROKAR_LIPOPROTEIN"/>
    <property type="match status" value="1"/>
</dbReference>
<evidence type="ECO:0000259" key="3">
    <source>
        <dbReference type="Pfam" id="PF13472"/>
    </source>
</evidence>
<accession>A0A9E2NRS5</accession>
<sequence>MKHWIASLLLAGVLLSCLPLSALAEEPAPAPEAPAAETAEAAETASEPAEDDSLLYVALGDSIAAGVGLADVVYQAAAIGLDMSPNFQGYSPDCYVSVVAEGLGLDRAHAINLGLPALMTKDMVDLLRTGAMPEMNVPAGTWYTYPEYQDYVRNADIISIEIGCNDAMVPFVVSLGEATNWKSERLANSIVSGALRDLTLENLALFWDTLQDLTLTSEETGALLQALSTGMVQKCNAGYASFSEYLPQVIDAVRELNPDAEILVVGYYNPYPWFYPWNSLFIRMNNFARQLCKDTGATFVPVPLTLTANDAHPTIWGHRYIGNQILRALGA</sequence>
<proteinExistence type="predicted"/>
<evidence type="ECO:0000256" key="1">
    <source>
        <dbReference type="SAM" id="MobiDB-lite"/>
    </source>
</evidence>
<dbReference type="EMBL" id="JAHLFH010000051">
    <property type="protein sequence ID" value="MBU3819249.1"/>
    <property type="molecule type" value="Genomic_DNA"/>
</dbReference>
<evidence type="ECO:0000256" key="2">
    <source>
        <dbReference type="SAM" id="SignalP"/>
    </source>
</evidence>